<dbReference type="CDD" id="cd06454">
    <property type="entry name" value="KBL_like"/>
    <property type="match status" value="1"/>
</dbReference>
<dbReference type="InterPro" id="IPR050087">
    <property type="entry name" value="AON_synthase_class-II"/>
</dbReference>
<evidence type="ECO:0000256" key="7">
    <source>
        <dbReference type="ARBA" id="ARBA00023133"/>
    </source>
</evidence>
<dbReference type="GO" id="GO:0030170">
    <property type="term" value="F:pyridoxal phosphate binding"/>
    <property type="evidence" value="ECO:0007669"/>
    <property type="project" value="UniProtKB-UniRule"/>
</dbReference>
<organism evidence="14 15">
    <name type="scientific">Ampelomyces quisqualis</name>
    <name type="common">Powdery mildew agent</name>
    <dbReference type="NCBI Taxonomy" id="50730"/>
    <lineage>
        <taxon>Eukaryota</taxon>
        <taxon>Fungi</taxon>
        <taxon>Dikarya</taxon>
        <taxon>Ascomycota</taxon>
        <taxon>Pezizomycotina</taxon>
        <taxon>Dothideomycetes</taxon>
        <taxon>Pleosporomycetidae</taxon>
        <taxon>Pleosporales</taxon>
        <taxon>Pleosporineae</taxon>
        <taxon>Phaeosphaeriaceae</taxon>
        <taxon>Ampelomyces</taxon>
    </lineage>
</organism>
<dbReference type="Pfam" id="PF00155">
    <property type="entry name" value="Aminotran_1_2"/>
    <property type="match status" value="1"/>
</dbReference>
<evidence type="ECO:0000256" key="4">
    <source>
        <dbReference type="ARBA" id="ARBA00008392"/>
    </source>
</evidence>
<dbReference type="FunFam" id="3.40.640.10:FF:000006">
    <property type="entry name" value="5-aminolevulinate synthase, mitochondrial"/>
    <property type="match status" value="1"/>
</dbReference>
<comment type="cofactor">
    <cofactor evidence="1 10">
        <name>pyridoxal 5'-phosphate</name>
        <dbReference type="ChEBI" id="CHEBI:597326"/>
    </cofactor>
</comment>
<dbReference type="InterPro" id="IPR015421">
    <property type="entry name" value="PyrdxlP-dep_Trfase_major"/>
</dbReference>
<dbReference type="GO" id="GO:0006782">
    <property type="term" value="P:protoporphyrinogen IX biosynthetic process"/>
    <property type="evidence" value="ECO:0007669"/>
    <property type="project" value="UniProtKB-UniRule"/>
</dbReference>
<dbReference type="NCBIfam" id="TIGR01821">
    <property type="entry name" value="5aminolev_synth"/>
    <property type="match status" value="1"/>
</dbReference>
<reference evidence="14" key="1">
    <citation type="journal article" date="2020" name="Stud. Mycol.">
        <title>101 Dothideomycetes genomes: a test case for predicting lifestyles and emergence of pathogens.</title>
        <authorList>
            <person name="Haridas S."/>
            <person name="Albert R."/>
            <person name="Binder M."/>
            <person name="Bloem J."/>
            <person name="Labutti K."/>
            <person name="Salamov A."/>
            <person name="Andreopoulos B."/>
            <person name="Baker S."/>
            <person name="Barry K."/>
            <person name="Bills G."/>
            <person name="Bluhm B."/>
            <person name="Cannon C."/>
            <person name="Castanera R."/>
            <person name="Culley D."/>
            <person name="Daum C."/>
            <person name="Ezra D."/>
            <person name="Gonzalez J."/>
            <person name="Henrissat B."/>
            <person name="Kuo A."/>
            <person name="Liang C."/>
            <person name="Lipzen A."/>
            <person name="Lutzoni F."/>
            <person name="Magnuson J."/>
            <person name="Mondo S."/>
            <person name="Nolan M."/>
            <person name="Ohm R."/>
            <person name="Pangilinan J."/>
            <person name="Park H.-J."/>
            <person name="Ramirez L."/>
            <person name="Alfaro M."/>
            <person name="Sun H."/>
            <person name="Tritt A."/>
            <person name="Yoshinaga Y."/>
            <person name="Zwiers L.-H."/>
            <person name="Turgeon B."/>
            <person name="Goodwin S."/>
            <person name="Spatafora J."/>
            <person name="Crous P."/>
            <person name="Grigoriev I."/>
        </authorList>
    </citation>
    <scope>NUCLEOTIDE SEQUENCE</scope>
    <source>
        <strain evidence="14">HMLAC05119</strain>
    </source>
</reference>
<evidence type="ECO:0000256" key="8">
    <source>
        <dbReference type="ARBA" id="ARBA00023315"/>
    </source>
</evidence>
<evidence type="ECO:0000256" key="6">
    <source>
        <dbReference type="ARBA" id="ARBA00022898"/>
    </source>
</evidence>
<feature type="region of interest" description="Disordered" evidence="12">
    <location>
        <begin position="81"/>
        <end position="125"/>
    </location>
</feature>
<comment type="pathway">
    <text evidence="3 11">Porphyrin-containing compound metabolism; protoporphyrin-IX biosynthesis; 5-aminolevulinate from glycine: step 1/1.</text>
</comment>
<dbReference type="PANTHER" id="PTHR13693:SF102">
    <property type="entry name" value="2-AMINO-3-KETOBUTYRATE COENZYME A LIGASE, MITOCHONDRIAL"/>
    <property type="match status" value="1"/>
</dbReference>
<dbReference type="PANTHER" id="PTHR13693">
    <property type="entry name" value="CLASS II AMINOTRANSFERASE/8-AMINO-7-OXONONANOATE SYNTHASE"/>
    <property type="match status" value="1"/>
</dbReference>
<comment type="function">
    <text evidence="2">Catalyzes the synthesis of 5-aminolevulinate (ALA) from succinyl-CoA and glycine, the first and rate-limiting step in heme biosynthesis.</text>
</comment>
<dbReference type="UniPathway" id="UPA00251">
    <property type="reaction ID" value="UER00375"/>
</dbReference>
<dbReference type="AlphaFoldDB" id="A0A6A5QJ32"/>
<evidence type="ECO:0000256" key="3">
    <source>
        <dbReference type="ARBA" id="ARBA00005029"/>
    </source>
</evidence>
<keyword evidence="8 11" id="KW-0012">Acyltransferase</keyword>
<dbReference type="InterPro" id="IPR015422">
    <property type="entry name" value="PyrdxlP-dep_Trfase_small"/>
</dbReference>
<keyword evidence="5 11" id="KW-0808">Transferase</keyword>
<dbReference type="EC" id="2.3.1.37" evidence="11"/>
<evidence type="ECO:0000259" key="13">
    <source>
        <dbReference type="Pfam" id="PF00155"/>
    </source>
</evidence>
<evidence type="ECO:0000313" key="15">
    <source>
        <dbReference type="Proteomes" id="UP000800096"/>
    </source>
</evidence>
<dbReference type="InterPro" id="IPR001917">
    <property type="entry name" value="Aminotrans_II_pyridoxalP_BS"/>
</dbReference>
<dbReference type="InterPro" id="IPR010961">
    <property type="entry name" value="4pyrrol_synth_NH2levulA_synth"/>
</dbReference>
<keyword evidence="15" id="KW-1185">Reference proteome</keyword>
<dbReference type="OrthoDB" id="10263824at2759"/>
<evidence type="ECO:0000256" key="2">
    <source>
        <dbReference type="ARBA" id="ARBA00003076"/>
    </source>
</evidence>
<evidence type="ECO:0000256" key="5">
    <source>
        <dbReference type="ARBA" id="ARBA00022679"/>
    </source>
</evidence>
<evidence type="ECO:0000256" key="1">
    <source>
        <dbReference type="ARBA" id="ARBA00001933"/>
    </source>
</evidence>
<dbReference type="GO" id="GO:0005759">
    <property type="term" value="C:mitochondrial matrix"/>
    <property type="evidence" value="ECO:0007669"/>
    <property type="project" value="UniProtKB-SubCell"/>
</dbReference>
<comment type="subcellular location">
    <subcellularLocation>
        <location evidence="11">Mitochondrion matrix</location>
    </subcellularLocation>
</comment>
<dbReference type="Gene3D" id="3.90.1150.10">
    <property type="entry name" value="Aspartate Aminotransferase, domain 1"/>
    <property type="match status" value="1"/>
</dbReference>
<dbReference type="InterPro" id="IPR004839">
    <property type="entry name" value="Aminotransferase_I/II_large"/>
</dbReference>
<comment type="similarity">
    <text evidence="4 10">Belongs to the class-II pyridoxal-phosphate-dependent aminotransferase family.</text>
</comment>
<dbReference type="Proteomes" id="UP000800096">
    <property type="component" value="Unassembled WGS sequence"/>
</dbReference>
<gene>
    <name evidence="14" type="ORF">BDU57DRAFT_451379</name>
</gene>
<dbReference type="Gene3D" id="3.40.640.10">
    <property type="entry name" value="Type I PLP-dependent aspartate aminotransferase-like (Major domain)"/>
    <property type="match status" value="1"/>
</dbReference>
<comment type="catalytic activity">
    <reaction evidence="9 11">
        <text>succinyl-CoA + glycine + H(+) = 5-aminolevulinate + CO2 + CoA</text>
        <dbReference type="Rhea" id="RHEA:12921"/>
        <dbReference type="ChEBI" id="CHEBI:15378"/>
        <dbReference type="ChEBI" id="CHEBI:16526"/>
        <dbReference type="ChEBI" id="CHEBI:57287"/>
        <dbReference type="ChEBI" id="CHEBI:57292"/>
        <dbReference type="ChEBI" id="CHEBI:57305"/>
        <dbReference type="ChEBI" id="CHEBI:356416"/>
        <dbReference type="EC" id="2.3.1.37"/>
    </reaction>
</comment>
<keyword evidence="6 10" id="KW-0663">Pyridoxal phosphate</keyword>
<dbReference type="GO" id="GO:0003870">
    <property type="term" value="F:5-aminolevulinate synthase activity"/>
    <property type="evidence" value="ECO:0007669"/>
    <property type="project" value="UniProtKB-EC"/>
</dbReference>
<dbReference type="EMBL" id="ML979136">
    <property type="protein sequence ID" value="KAF1915731.1"/>
    <property type="molecule type" value="Genomic_DNA"/>
</dbReference>
<feature type="domain" description="Aminotransferase class I/classII large" evidence="13">
    <location>
        <begin position="174"/>
        <end position="530"/>
    </location>
</feature>
<keyword evidence="7 11" id="KW-0350">Heme biosynthesis</keyword>
<evidence type="ECO:0000313" key="14">
    <source>
        <dbReference type="EMBL" id="KAF1915731.1"/>
    </source>
</evidence>
<dbReference type="InterPro" id="IPR015424">
    <property type="entry name" value="PyrdxlP-dep_Trfase"/>
</dbReference>
<name>A0A6A5QJ32_AMPQU</name>
<proteinExistence type="inferred from homology"/>
<dbReference type="PROSITE" id="PS00599">
    <property type="entry name" value="AA_TRANSFER_CLASS_2"/>
    <property type="match status" value="1"/>
</dbReference>
<dbReference type="SUPFAM" id="SSF53383">
    <property type="entry name" value="PLP-dependent transferases"/>
    <property type="match status" value="1"/>
</dbReference>
<sequence>MEALLHQSRAICPFLSKSSPATLRSLSTTSAPGAGAMSNLQVLGRRCPIMGKALAVQSSRMQGAYGGARAYHSRVSRAKLHTSSSKEAQAVESEHLRANQRHVPVPPTAQSPANTTSAHVGPANASPAPTFDYEAFYHNELDKKHKDKSYRYFNNINRMAKEFPRAHLASKEEKVTVWCSNDYLGMGRNQHVLKSMHETLDNYGAGAGGTRNISGHNQHAVALEDTIAKLHAKEAALVFSSCYVANDATLATLGSKLPNCVILSDSLNHASMIQGIRHSGAKKVVFKHNDVADLEAKLQAIPAECPKIIAFESVYSMCGSIGPIEEICDLAEKYGAITFLDEVHAVGMYGPHGAGVAEHLDFEAHKAGRPQGTVQDRIDIITGTLGKAYGCVGGYIAGSAKLVDTIRSLAPGFIFTTSLPPATMAGAKTSIEYQANYQGDRRLQQLHTRAVKDSLNSKDIPVIPNPSHIIPVLVGNAEVAKKASDLLLEDWGIYVQAINYPTVPVGQERLRVTPTPGHDKAYQAHLVEAFDAVWKQLGIKRTSEWASQGGFIGVGVDGEEAEPLWTDAQLGIDPFAKDMKAGQGATGILGNILETERKATAQAVAAAA</sequence>
<evidence type="ECO:0000256" key="12">
    <source>
        <dbReference type="SAM" id="MobiDB-lite"/>
    </source>
</evidence>
<accession>A0A6A5QJ32</accession>
<protein>
    <recommendedName>
        <fullName evidence="11">5-aminolevulinate synthase</fullName>
        <ecNumber evidence="11">2.3.1.37</ecNumber>
    </recommendedName>
    <alternativeName>
        <fullName evidence="11">5-aminolevulinic acid synthase</fullName>
    </alternativeName>
    <alternativeName>
        <fullName evidence="11">Delta-ALA synthase</fullName>
    </alternativeName>
    <alternativeName>
        <fullName evidence="11">Delta-aminolevulinate synthase</fullName>
    </alternativeName>
</protein>
<evidence type="ECO:0000256" key="9">
    <source>
        <dbReference type="ARBA" id="ARBA00047654"/>
    </source>
</evidence>
<evidence type="ECO:0000256" key="10">
    <source>
        <dbReference type="RuleBase" id="RU003693"/>
    </source>
</evidence>
<keyword evidence="11" id="KW-0496">Mitochondrion</keyword>
<evidence type="ECO:0000256" key="11">
    <source>
        <dbReference type="RuleBase" id="RU910713"/>
    </source>
</evidence>